<dbReference type="Proteomes" id="UP000578686">
    <property type="component" value="Unassembled WGS sequence"/>
</dbReference>
<dbReference type="SUPFAM" id="SSF48498">
    <property type="entry name" value="Tetracyclin repressor-like, C-terminal domain"/>
    <property type="match status" value="1"/>
</dbReference>
<dbReference type="Gene3D" id="1.10.357.10">
    <property type="entry name" value="Tetracycline Repressor, domain 2"/>
    <property type="match status" value="1"/>
</dbReference>
<dbReference type="SUPFAM" id="SSF46689">
    <property type="entry name" value="Homeodomain-like"/>
    <property type="match status" value="1"/>
</dbReference>
<organism evidence="5 6">
    <name type="scientific">Streptomyces lonarensis</name>
    <dbReference type="NCBI Taxonomy" id="700599"/>
    <lineage>
        <taxon>Bacteria</taxon>
        <taxon>Bacillati</taxon>
        <taxon>Actinomycetota</taxon>
        <taxon>Actinomycetes</taxon>
        <taxon>Kitasatosporales</taxon>
        <taxon>Streptomycetaceae</taxon>
        <taxon>Streptomyces</taxon>
    </lineage>
</organism>
<dbReference type="PANTHER" id="PTHR30055">
    <property type="entry name" value="HTH-TYPE TRANSCRIPTIONAL REGULATOR RUTR"/>
    <property type="match status" value="1"/>
</dbReference>
<evidence type="ECO:0000256" key="3">
    <source>
        <dbReference type="SAM" id="MobiDB-lite"/>
    </source>
</evidence>
<feature type="DNA-binding region" description="H-T-H motif" evidence="2">
    <location>
        <begin position="42"/>
        <end position="61"/>
    </location>
</feature>
<dbReference type="GO" id="GO:0000976">
    <property type="term" value="F:transcription cis-regulatory region binding"/>
    <property type="evidence" value="ECO:0007669"/>
    <property type="project" value="TreeGrafter"/>
</dbReference>
<dbReference type="RefSeq" id="WP_167968639.1">
    <property type="nucleotide sequence ID" value="NZ_BHZG01000043.1"/>
</dbReference>
<dbReference type="PRINTS" id="PR00455">
    <property type="entry name" value="HTHTETR"/>
</dbReference>
<dbReference type="EMBL" id="JAAVJD010000034">
    <property type="protein sequence ID" value="NJQ05352.1"/>
    <property type="molecule type" value="Genomic_DNA"/>
</dbReference>
<dbReference type="PANTHER" id="PTHR30055:SF200">
    <property type="entry name" value="HTH-TYPE TRANSCRIPTIONAL REPRESSOR BDCR"/>
    <property type="match status" value="1"/>
</dbReference>
<dbReference type="PROSITE" id="PS50977">
    <property type="entry name" value="HTH_TETR_2"/>
    <property type="match status" value="1"/>
</dbReference>
<dbReference type="Pfam" id="PF00440">
    <property type="entry name" value="TetR_N"/>
    <property type="match status" value="1"/>
</dbReference>
<reference evidence="5 6" key="1">
    <citation type="submission" date="2020-03" db="EMBL/GenBank/DDBJ databases">
        <title>Draft genome of Streptomyces sp. ventii, isolated from the Axial Seamount in the Pacific Ocean, and resequencing of the two type strains Streptomyces lonarensis strain NCL 716 and Streptomyces bohaiensis strain 11A07.</title>
        <authorList>
            <person name="Loughran R.M."/>
            <person name="Pfannmuller K.M."/>
            <person name="Wasson B.J."/>
            <person name="Deadmond M.C."/>
            <person name="Paddock B.E."/>
            <person name="Koyack M.J."/>
            <person name="Gallegos D.A."/>
            <person name="Mitchell E.A."/>
            <person name="Ushijima B."/>
            <person name="Saw J.H."/>
            <person name="Mcphail K.L."/>
            <person name="Videau P."/>
        </authorList>
    </citation>
    <scope>NUCLEOTIDE SEQUENCE [LARGE SCALE GENOMIC DNA]</scope>
    <source>
        <strain evidence="5 6">NCL716</strain>
    </source>
</reference>
<accession>A0A7X6CZD8</accession>
<evidence type="ECO:0000313" key="5">
    <source>
        <dbReference type="EMBL" id="NJQ05352.1"/>
    </source>
</evidence>
<feature type="region of interest" description="Disordered" evidence="3">
    <location>
        <begin position="1"/>
        <end position="21"/>
    </location>
</feature>
<gene>
    <name evidence="5" type="ORF">HCN56_07120</name>
</gene>
<feature type="domain" description="HTH tetR-type" evidence="4">
    <location>
        <begin position="19"/>
        <end position="79"/>
    </location>
</feature>
<protein>
    <submittedName>
        <fullName evidence="5">TetR/AcrR family transcriptional regulator</fullName>
    </submittedName>
</protein>
<dbReference type="GO" id="GO:0003700">
    <property type="term" value="F:DNA-binding transcription factor activity"/>
    <property type="evidence" value="ECO:0007669"/>
    <property type="project" value="TreeGrafter"/>
</dbReference>
<dbReference type="AlphaFoldDB" id="A0A7X6CZD8"/>
<dbReference type="InterPro" id="IPR009057">
    <property type="entry name" value="Homeodomain-like_sf"/>
</dbReference>
<dbReference type="InterPro" id="IPR050109">
    <property type="entry name" value="HTH-type_TetR-like_transc_reg"/>
</dbReference>
<dbReference type="InterPro" id="IPR036271">
    <property type="entry name" value="Tet_transcr_reg_TetR-rel_C_sf"/>
</dbReference>
<name>A0A7X6CZD8_9ACTN</name>
<keyword evidence="6" id="KW-1185">Reference proteome</keyword>
<comment type="caution">
    <text evidence="5">The sequence shown here is derived from an EMBL/GenBank/DDBJ whole genome shotgun (WGS) entry which is preliminary data.</text>
</comment>
<sequence length="201" mass="21498">MLARADLSRLAPAPAPTTTPAGERLLAAAEQLFYDRGIGAVGVDLVAESAGVTKRTLYQRFGSKQDLVVAYLRRRAHRWQTLLLADLVRQPAGAEQVLAVFDTAERWAADNPRGCAFVNAWAELGTSSAAVGEAIREEKRWMLELFLTLTADAATADRLHLVHEGAHVTATTLGDRDAYAKARATARVLLAARGGAPPGNG</sequence>
<evidence type="ECO:0000313" key="6">
    <source>
        <dbReference type="Proteomes" id="UP000578686"/>
    </source>
</evidence>
<evidence type="ECO:0000256" key="2">
    <source>
        <dbReference type="PROSITE-ProRule" id="PRU00335"/>
    </source>
</evidence>
<evidence type="ECO:0000259" key="4">
    <source>
        <dbReference type="PROSITE" id="PS50977"/>
    </source>
</evidence>
<evidence type="ECO:0000256" key="1">
    <source>
        <dbReference type="ARBA" id="ARBA00023125"/>
    </source>
</evidence>
<keyword evidence="1 2" id="KW-0238">DNA-binding</keyword>
<dbReference type="InterPro" id="IPR001647">
    <property type="entry name" value="HTH_TetR"/>
</dbReference>
<proteinExistence type="predicted"/>